<organism evidence="2 3">
    <name type="scientific">Virgisporangium ochraceum</name>
    <dbReference type="NCBI Taxonomy" id="65505"/>
    <lineage>
        <taxon>Bacteria</taxon>
        <taxon>Bacillati</taxon>
        <taxon>Actinomycetota</taxon>
        <taxon>Actinomycetes</taxon>
        <taxon>Micromonosporales</taxon>
        <taxon>Micromonosporaceae</taxon>
        <taxon>Virgisporangium</taxon>
    </lineage>
</organism>
<comment type="caution">
    <text evidence="2">The sequence shown here is derived from an EMBL/GenBank/DDBJ whole genome shotgun (WGS) entry which is preliminary data.</text>
</comment>
<proteinExistence type="predicted"/>
<keyword evidence="1" id="KW-0812">Transmembrane</keyword>
<dbReference type="EMBL" id="BOPH01000102">
    <property type="protein sequence ID" value="GIJ72551.1"/>
    <property type="molecule type" value="Genomic_DNA"/>
</dbReference>
<gene>
    <name evidence="2" type="ORF">Voc01_074680</name>
</gene>
<evidence type="ECO:0000256" key="1">
    <source>
        <dbReference type="SAM" id="Phobius"/>
    </source>
</evidence>
<dbReference type="RefSeq" id="WP_203932404.1">
    <property type="nucleotide sequence ID" value="NZ_BOPH01000102.1"/>
</dbReference>
<accession>A0A8J4EFB1</accession>
<feature type="transmembrane region" description="Helical" evidence="1">
    <location>
        <begin position="12"/>
        <end position="45"/>
    </location>
</feature>
<evidence type="ECO:0000313" key="3">
    <source>
        <dbReference type="Proteomes" id="UP000635606"/>
    </source>
</evidence>
<dbReference type="Proteomes" id="UP000635606">
    <property type="component" value="Unassembled WGS sequence"/>
</dbReference>
<protein>
    <submittedName>
        <fullName evidence="2">Uncharacterized protein</fullName>
    </submittedName>
</protein>
<reference evidence="2" key="1">
    <citation type="submission" date="2021-01" db="EMBL/GenBank/DDBJ databases">
        <title>Whole genome shotgun sequence of Virgisporangium ochraceum NBRC 16418.</title>
        <authorList>
            <person name="Komaki H."/>
            <person name="Tamura T."/>
        </authorList>
    </citation>
    <scope>NUCLEOTIDE SEQUENCE</scope>
    <source>
        <strain evidence="2">NBRC 16418</strain>
    </source>
</reference>
<name>A0A8J4EFB1_9ACTN</name>
<keyword evidence="3" id="KW-1185">Reference proteome</keyword>
<sequence length="65" mass="6958">MKTVTGVAAYLALAALIVTLFTTSGLLAAVTGALTIGLLVGSYLLERWARRRTVYATDRRSERGT</sequence>
<evidence type="ECO:0000313" key="2">
    <source>
        <dbReference type="EMBL" id="GIJ72551.1"/>
    </source>
</evidence>
<keyword evidence="1" id="KW-1133">Transmembrane helix</keyword>
<dbReference type="AlphaFoldDB" id="A0A8J4EFB1"/>
<keyword evidence="1" id="KW-0472">Membrane</keyword>